<comment type="caution">
    <text evidence="2">The sequence shown here is derived from an EMBL/GenBank/DDBJ whole genome shotgun (WGS) entry which is preliminary data.</text>
</comment>
<dbReference type="Proteomes" id="UP000765509">
    <property type="component" value="Unassembled WGS sequence"/>
</dbReference>
<feature type="compositionally biased region" description="Low complexity" evidence="1">
    <location>
        <begin position="92"/>
        <end position="103"/>
    </location>
</feature>
<proteinExistence type="predicted"/>
<dbReference type="EMBL" id="AVOT02002272">
    <property type="protein sequence ID" value="MBW0469792.1"/>
    <property type="molecule type" value="Genomic_DNA"/>
</dbReference>
<evidence type="ECO:0000313" key="3">
    <source>
        <dbReference type="Proteomes" id="UP000765509"/>
    </source>
</evidence>
<dbReference type="AlphaFoldDB" id="A0A9Q3BQX0"/>
<sequence length="130" mass="15274">MSTILENTLHLRTLFCRLKISPKDLIDSIIAMWVVINIPERFKTTMEVWLGKCKVEKKSPSLDNTWEVIRKFLQCNENGSDQTNQALATLKNQKQENNNLQNQNKRRQDRGYPKWAPGWHNPLTKHDKSK</sequence>
<name>A0A9Q3BQX0_9BASI</name>
<protein>
    <submittedName>
        <fullName evidence="2">Uncharacterized protein</fullName>
    </submittedName>
</protein>
<keyword evidence="3" id="KW-1185">Reference proteome</keyword>
<gene>
    <name evidence="2" type="ORF">O181_009507</name>
</gene>
<evidence type="ECO:0000313" key="2">
    <source>
        <dbReference type="EMBL" id="MBW0469792.1"/>
    </source>
</evidence>
<organism evidence="2 3">
    <name type="scientific">Austropuccinia psidii MF-1</name>
    <dbReference type="NCBI Taxonomy" id="1389203"/>
    <lineage>
        <taxon>Eukaryota</taxon>
        <taxon>Fungi</taxon>
        <taxon>Dikarya</taxon>
        <taxon>Basidiomycota</taxon>
        <taxon>Pucciniomycotina</taxon>
        <taxon>Pucciniomycetes</taxon>
        <taxon>Pucciniales</taxon>
        <taxon>Sphaerophragmiaceae</taxon>
        <taxon>Austropuccinia</taxon>
    </lineage>
</organism>
<reference evidence="2" key="1">
    <citation type="submission" date="2021-03" db="EMBL/GenBank/DDBJ databases">
        <title>Draft genome sequence of rust myrtle Austropuccinia psidii MF-1, a brazilian biotype.</title>
        <authorList>
            <person name="Quecine M.C."/>
            <person name="Pachon D.M.R."/>
            <person name="Bonatelli M.L."/>
            <person name="Correr F.H."/>
            <person name="Franceschini L.M."/>
            <person name="Leite T.F."/>
            <person name="Margarido G.R.A."/>
            <person name="Almeida C.A."/>
            <person name="Ferrarezi J.A."/>
            <person name="Labate C.A."/>
        </authorList>
    </citation>
    <scope>NUCLEOTIDE SEQUENCE</scope>
    <source>
        <strain evidence="2">MF-1</strain>
    </source>
</reference>
<evidence type="ECO:0000256" key="1">
    <source>
        <dbReference type="SAM" id="MobiDB-lite"/>
    </source>
</evidence>
<accession>A0A9Q3BQX0</accession>
<feature type="region of interest" description="Disordered" evidence="1">
    <location>
        <begin position="92"/>
        <end position="130"/>
    </location>
</feature>